<dbReference type="InterPro" id="IPR027417">
    <property type="entry name" value="P-loop_NTPase"/>
</dbReference>
<sequence length="281" mass="31058">MNREALLRVNLQARYSNKPVLHDIRFELQRGEVLGLVGTSGAGKSTLVLSLLGLLPWRNGRVTGEVIFEGQNLLTLPEREMRKLRGRHVALIPQSPMTALNSAISLQRHFEEAWRAHDKSGRPALMNRLQVLLAEVQLPSDVPFLSRRPSQISVGQAQRILIALALLHRPTLIIADEPTSALDAVTQSQIIELLKGLNHRYGATLLYISHDLVSVLQLSDRIAVLDEGRIVESLPVAEFGQARHPAARSLISALVVPPDVLLSFRDDKEGKLPLAGLAKRQ</sequence>
<evidence type="ECO:0000313" key="12">
    <source>
        <dbReference type="Proteomes" id="UP000538666"/>
    </source>
</evidence>
<comment type="caution">
    <text evidence="11">The sequence shown here is derived from an EMBL/GenBank/DDBJ whole genome shotgun (WGS) entry which is preliminary data.</text>
</comment>
<evidence type="ECO:0000256" key="5">
    <source>
        <dbReference type="ARBA" id="ARBA00022519"/>
    </source>
</evidence>
<dbReference type="InterPro" id="IPR003439">
    <property type="entry name" value="ABC_transporter-like_ATP-bd"/>
</dbReference>
<keyword evidence="8" id="KW-1278">Translocase</keyword>
<proteinExistence type="inferred from homology"/>
<dbReference type="EMBL" id="JACHEK010000001">
    <property type="protein sequence ID" value="MBB6142625.1"/>
    <property type="molecule type" value="Genomic_DNA"/>
</dbReference>
<protein>
    <submittedName>
        <fullName evidence="11">ABC-type glutathione transport system ATPase component</fullName>
    </submittedName>
</protein>
<evidence type="ECO:0000259" key="10">
    <source>
        <dbReference type="PROSITE" id="PS50893"/>
    </source>
</evidence>
<keyword evidence="12" id="KW-1185">Reference proteome</keyword>
<dbReference type="PROSITE" id="PS00211">
    <property type="entry name" value="ABC_TRANSPORTER_1"/>
    <property type="match status" value="1"/>
</dbReference>
<dbReference type="Gene3D" id="3.40.50.300">
    <property type="entry name" value="P-loop containing nucleotide triphosphate hydrolases"/>
    <property type="match status" value="1"/>
</dbReference>
<keyword evidence="4" id="KW-1003">Cell membrane</keyword>
<dbReference type="InterPro" id="IPR050388">
    <property type="entry name" value="ABC_Ni/Peptide_Import"/>
</dbReference>
<comment type="subcellular location">
    <subcellularLocation>
        <location evidence="1">Cell inner membrane</location>
        <topology evidence="1">Peripheral membrane protein</topology>
    </subcellularLocation>
</comment>
<comment type="similarity">
    <text evidence="2">Belongs to the ABC transporter superfamily.</text>
</comment>
<evidence type="ECO:0000313" key="11">
    <source>
        <dbReference type="EMBL" id="MBB6142625.1"/>
    </source>
</evidence>
<dbReference type="Pfam" id="PF00005">
    <property type="entry name" value="ABC_tran"/>
    <property type="match status" value="1"/>
</dbReference>
<reference evidence="11 12" key="1">
    <citation type="submission" date="2020-08" db="EMBL/GenBank/DDBJ databases">
        <title>Genomic Encyclopedia of Type Strains, Phase IV (KMG-IV): sequencing the most valuable type-strain genomes for metagenomic binning, comparative biology and taxonomic classification.</title>
        <authorList>
            <person name="Goeker M."/>
        </authorList>
    </citation>
    <scope>NUCLEOTIDE SEQUENCE [LARGE SCALE GENOMIC DNA]</scope>
    <source>
        <strain evidence="11 12">DSM 103733</strain>
    </source>
</reference>
<dbReference type="PANTHER" id="PTHR43297">
    <property type="entry name" value="OLIGOPEPTIDE TRANSPORT ATP-BINDING PROTEIN APPD"/>
    <property type="match status" value="1"/>
</dbReference>
<name>A0A841JQC2_9BACT</name>
<evidence type="ECO:0000256" key="6">
    <source>
        <dbReference type="ARBA" id="ARBA00022741"/>
    </source>
</evidence>
<evidence type="ECO:0000256" key="7">
    <source>
        <dbReference type="ARBA" id="ARBA00022840"/>
    </source>
</evidence>
<evidence type="ECO:0000256" key="4">
    <source>
        <dbReference type="ARBA" id="ARBA00022475"/>
    </source>
</evidence>
<keyword evidence="9" id="KW-0472">Membrane</keyword>
<dbReference type="Proteomes" id="UP000538666">
    <property type="component" value="Unassembled WGS sequence"/>
</dbReference>
<gene>
    <name evidence="11" type="ORF">HNQ77_000563</name>
</gene>
<dbReference type="SUPFAM" id="SSF52540">
    <property type="entry name" value="P-loop containing nucleoside triphosphate hydrolases"/>
    <property type="match status" value="1"/>
</dbReference>
<evidence type="ECO:0000256" key="2">
    <source>
        <dbReference type="ARBA" id="ARBA00005417"/>
    </source>
</evidence>
<dbReference type="SMART" id="SM00382">
    <property type="entry name" value="AAA"/>
    <property type="match status" value="1"/>
</dbReference>
<feature type="domain" description="ABC transporter" evidence="10">
    <location>
        <begin position="6"/>
        <end position="252"/>
    </location>
</feature>
<dbReference type="GO" id="GO:0016887">
    <property type="term" value="F:ATP hydrolysis activity"/>
    <property type="evidence" value="ECO:0007669"/>
    <property type="project" value="InterPro"/>
</dbReference>
<dbReference type="PROSITE" id="PS50893">
    <property type="entry name" value="ABC_TRANSPORTER_2"/>
    <property type="match status" value="1"/>
</dbReference>
<dbReference type="InterPro" id="IPR017871">
    <property type="entry name" value="ABC_transporter-like_CS"/>
</dbReference>
<keyword evidence="6" id="KW-0547">Nucleotide-binding</keyword>
<dbReference type="PANTHER" id="PTHR43297:SF14">
    <property type="entry name" value="ATPASE AAA-TYPE CORE DOMAIN-CONTAINING PROTEIN"/>
    <property type="match status" value="1"/>
</dbReference>
<keyword evidence="3" id="KW-0813">Transport</keyword>
<keyword evidence="7" id="KW-0067">ATP-binding</keyword>
<dbReference type="AlphaFoldDB" id="A0A841JQC2"/>
<dbReference type="GO" id="GO:0005886">
    <property type="term" value="C:plasma membrane"/>
    <property type="evidence" value="ECO:0007669"/>
    <property type="project" value="UniProtKB-SubCell"/>
</dbReference>
<dbReference type="RefSeq" id="WP_050057827.1">
    <property type="nucleotide sequence ID" value="NZ_JACHEK010000001.1"/>
</dbReference>
<evidence type="ECO:0000256" key="8">
    <source>
        <dbReference type="ARBA" id="ARBA00022967"/>
    </source>
</evidence>
<accession>A0A841JQC2</accession>
<dbReference type="CDD" id="cd03257">
    <property type="entry name" value="ABC_NikE_OppD_transporters"/>
    <property type="match status" value="1"/>
</dbReference>
<evidence type="ECO:0000256" key="1">
    <source>
        <dbReference type="ARBA" id="ARBA00004417"/>
    </source>
</evidence>
<dbReference type="GO" id="GO:0005524">
    <property type="term" value="F:ATP binding"/>
    <property type="evidence" value="ECO:0007669"/>
    <property type="project" value="UniProtKB-KW"/>
</dbReference>
<organism evidence="11 12">
    <name type="scientific">Silvibacterium bohemicum</name>
    <dbReference type="NCBI Taxonomy" id="1577686"/>
    <lineage>
        <taxon>Bacteria</taxon>
        <taxon>Pseudomonadati</taxon>
        <taxon>Acidobacteriota</taxon>
        <taxon>Terriglobia</taxon>
        <taxon>Terriglobales</taxon>
        <taxon>Acidobacteriaceae</taxon>
        <taxon>Silvibacterium</taxon>
    </lineage>
</organism>
<evidence type="ECO:0000256" key="9">
    <source>
        <dbReference type="ARBA" id="ARBA00023136"/>
    </source>
</evidence>
<evidence type="ECO:0000256" key="3">
    <source>
        <dbReference type="ARBA" id="ARBA00022448"/>
    </source>
</evidence>
<keyword evidence="5" id="KW-0997">Cell inner membrane</keyword>
<dbReference type="InterPro" id="IPR003593">
    <property type="entry name" value="AAA+_ATPase"/>
</dbReference>